<dbReference type="AlphaFoldDB" id="A0A1G7QXH7"/>
<organism evidence="2 3">
    <name type="scientific">Sulfitobacter delicatus</name>
    <dbReference type="NCBI Taxonomy" id="218672"/>
    <lineage>
        <taxon>Bacteria</taxon>
        <taxon>Pseudomonadati</taxon>
        <taxon>Pseudomonadota</taxon>
        <taxon>Alphaproteobacteria</taxon>
        <taxon>Rhodobacterales</taxon>
        <taxon>Roseobacteraceae</taxon>
        <taxon>Sulfitobacter</taxon>
    </lineage>
</organism>
<feature type="domain" description="FAD-dependent urate hydroxylase HpyO/Asp monooxygenase CreE-like FAD/NAD(P)-binding" evidence="1">
    <location>
        <begin position="11"/>
        <end position="164"/>
    </location>
</feature>
<name>A0A1G7QXH7_9RHOB</name>
<dbReference type="RefSeq" id="WP_167356398.1">
    <property type="nucleotide sequence ID" value="NZ_FNBP01000004.1"/>
</dbReference>
<dbReference type="Proteomes" id="UP000199399">
    <property type="component" value="Unassembled WGS sequence"/>
</dbReference>
<dbReference type="InterPro" id="IPR036188">
    <property type="entry name" value="FAD/NAD-bd_sf"/>
</dbReference>
<proteinExistence type="predicted"/>
<dbReference type="PANTHER" id="PTHR40254">
    <property type="entry name" value="BLR0577 PROTEIN"/>
    <property type="match status" value="1"/>
</dbReference>
<sequence length="546" mass="58191">MMTTQAVTRIAVIGFGPRGLGALEALADRCSGERLAFQVDVFDSSPCPGAGPNFDPAEPAFCLLNIPHRDIAIRPPEWSNVGPFAEWQRGEIDPDTFPTRADLGRYLEARRVDLFARGFEGSDSSVQLISASATEISRRAEGWKVRAGGEVYGPYAEVLLTLGQPSVHPDDQLAEWQNHAAATEADLVPAYPARHFAEAATQWRGKSVAIRGLGLSTFDVLRGLTVAQGGVFEGSRYRPSGAEPARILPFSLNGQPPYPKAETDFLDAMFTPTDAETAGFSEKAALASNAYAQTAEQLISAALIPPVARILAEHGITQSAIANWLEQEWSEPGTQDAAPPLETLTNGIDMARGHLPPSIGYAVGQVWRKWQDDWRAAFNPRQTRPETAKRLIGFDEGLKRYSYGPPLSSARELLALVDAGLVDLDCASDPQITTIPGGWALTTGTAEAEVAVMIDAVLPQPDLGALSEPPLPALIAAGDLTHVASGLAAATAPDGSLYNEEGHLVSGLCLLGRLALGSVTAVDSLHDCFGRSADRWVEGVLSRAAE</sequence>
<dbReference type="SUPFAM" id="SSF51905">
    <property type="entry name" value="FAD/NAD(P)-binding domain"/>
    <property type="match status" value="1"/>
</dbReference>
<dbReference type="EMBL" id="FNBP01000004">
    <property type="protein sequence ID" value="SDG02589.1"/>
    <property type="molecule type" value="Genomic_DNA"/>
</dbReference>
<evidence type="ECO:0000313" key="2">
    <source>
        <dbReference type="EMBL" id="SDG02589.1"/>
    </source>
</evidence>
<dbReference type="InterPro" id="IPR038732">
    <property type="entry name" value="HpyO/CreE_NAD-binding"/>
</dbReference>
<evidence type="ECO:0000313" key="3">
    <source>
        <dbReference type="Proteomes" id="UP000199399"/>
    </source>
</evidence>
<dbReference type="PANTHER" id="PTHR40254:SF1">
    <property type="entry name" value="BLR0577 PROTEIN"/>
    <property type="match status" value="1"/>
</dbReference>
<keyword evidence="3" id="KW-1185">Reference proteome</keyword>
<reference evidence="3" key="1">
    <citation type="submission" date="2016-10" db="EMBL/GenBank/DDBJ databases">
        <authorList>
            <person name="Varghese N."/>
            <person name="Submissions S."/>
        </authorList>
    </citation>
    <scope>NUCLEOTIDE SEQUENCE [LARGE SCALE GENOMIC DNA]</scope>
    <source>
        <strain evidence="3">DSM 16477</strain>
    </source>
</reference>
<dbReference type="STRING" id="218672.SAMN04489759_104187"/>
<accession>A0A1G7QXH7</accession>
<evidence type="ECO:0000259" key="1">
    <source>
        <dbReference type="Pfam" id="PF13454"/>
    </source>
</evidence>
<dbReference type="Pfam" id="PF13454">
    <property type="entry name" value="NAD_binding_9"/>
    <property type="match status" value="1"/>
</dbReference>
<gene>
    <name evidence="2" type="ORF">SAMN04489759_104187</name>
</gene>
<protein>
    <submittedName>
        <fullName evidence="2">FAD-NAD(P)-binding</fullName>
    </submittedName>
</protein>
<dbReference type="InterPro" id="IPR052189">
    <property type="entry name" value="L-asp_N-monooxygenase_NS-form"/>
</dbReference>